<evidence type="ECO:0000313" key="1">
    <source>
        <dbReference type="EMBL" id="KAI9510569.1"/>
    </source>
</evidence>
<evidence type="ECO:0000313" key="2">
    <source>
        <dbReference type="Proteomes" id="UP001207468"/>
    </source>
</evidence>
<organism evidence="1 2">
    <name type="scientific">Russula earlei</name>
    <dbReference type="NCBI Taxonomy" id="71964"/>
    <lineage>
        <taxon>Eukaryota</taxon>
        <taxon>Fungi</taxon>
        <taxon>Dikarya</taxon>
        <taxon>Basidiomycota</taxon>
        <taxon>Agaricomycotina</taxon>
        <taxon>Agaricomycetes</taxon>
        <taxon>Russulales</taxon>
        <taxon>Russulaceae</taxon>
        <taxon>Russula</taxon>
    </lineage>
</organism>
<keyword evidence="2" id="KW-1185">Reference proteome</keyword>
<dbReference type="Proteomes" id="UP001207468">
    <property type="component" value="Unassembled WGS sequence"/>
</dbReference>
<dbReference type="EMBL" id="JAGFNK010000039">
    <property type="protein sequence ID" value="KAI9510569.1"/>
    <property type="molecule type" value="Genomic_DNA"/>
</dbReference>
<accession>A0ACC0UHN8</accession>
<name>A0ACC0UHN8_9AGAM</name>
<sequence>MPESLLLCAACSSTTICGPSQVSLEVGPSQDRVTIDTIPDDVLVQIFHFYGNHWENEWHRLVHVCQRWRSIVFASPHHLNLRIKYSGKRPLSQMMDVWPVLPVAIFYSQNPSSSYWENVADTIESEHHLICHVDLPDIPTSQWERFAAAMQKPFPQLTFLRILPATNTVTFVPDSFLGGSAPLLRELWLANCPFQGLPKLLLSAKQLVCLSLWDIPDSGYISPQDLITALSVMSRLESLLLEFRSPLYPASRPPPLTRSVLPALTFLAFHGVHEYLEDLLAQIEAPLLNTLRITFFIDPDFVLPQLHRLISHTNRSRHATEQL</sequence>
<proteinExistence type="predicted"/>
<reference evidence="1" key="1">
    <citation type="submission" date="2021-03" db="EMBL/GenBank/DDBJ databases">
        <title>Evolutionary priming and transition to the ectomycorrhizal habit in an iconic lineage of mushroom-forming fungi: is preadaptation a requirement?</title>
        <authorList>
            <consortium name="DOE Joint Genome Institute"/>
            <person name="Looney B.P."/>
            <person name="Miyauchi S."/>
            <person name="Morin E."/>
            <person name="Drula E."/>
            <person name="Courty P.E."/>
            <person name="Chicoki N."/>
            <person name="Fauchery L."/>
            <person name="Kohler A."/>
            <person name="Kuo A."/>
            <person name="LaButti K."/>
            <person name="Pangilinan J."/>
            <person name="Lipzen A."/>
            <person name="Riley R."/>
            <person name="Andreopoulos W."/>
            <person name="He G."/>
            <person name="Johnson J."/>
            <person name="Barry K.W."/>
            <person name="Grigoriev I.V."/>
            <person name="Nagy L."/>
            <person name="Hibbett D."/>
            <person name="Henrissat B."/>
            <person name="Matheny P.B."/>
            <person name="Labbe J."/>
            <person name="Martin A.F."/>
        </authorList>
    </citation>
    <scope>NUCLEOTIDE SEQUENCE</scope>
    <source>
        <strain evidence="1">BPL698</strain>
    </source>
</reference>
<comment type="caution">
    <text evidence="1">The sequence shown here is derived from an EMBL/GenBank/DDBJ whole genome shotgun (WGS) entry which is preliminary data.</text>
</comment>
<gene>
    <name evidence="1" type="ORF">F5148DRAFT_553435</name>
</gene>
<protein>
    <submittedName>
        <fullName evidence="1">Uncharacterized protein</fullName>
    </submittedName>
</protein>